<dbReference type="SUPFAM" id="SSF51735">
    <property type="entry name" value="NAD(P)-binding Rossmann-fold domains"/>
    <property type="match status" value="1"/>
</dbReference>
<keyword evidence="8" id="KW-1185">Reference proteome</keyword>
<evidence type="ECO:0000259" key="6">
    <source>
        <dbReference type="Pfam" id="PF02826"/>
    </source>
</evidence>
<feature type="domain" description="D-isomer specific 2-hydroxyacid dehydrogenase catalytic" evidence="5">
    <location>
        <begin position="44"/>
        <end position="327"/>
    </location>
</feature>
<dbReference type="Proteomes" id="UP000612352">
    <property type="component" value="Unassembled WGS sequence"/>
</dbReference>
<evidence type="ECO:0000256" key="2">
    <source>
        <dbReference type="ARBA" id="ARBA00023002"/>
    </source>
</evidence>
<dbReference type="Gene3D" id="3.40.50.720">
    <property type="entry name" value="NAD(P)-binding Rossmann-like Domain"/>
    <property type="match status" value="2"/>
</dbReference>
<organism evidence="7 8">
    <name type="scientific">Brachybacterium halotolerans</name>
    <dbReference type="NCBI Taxonomy" id="2795215"/>
    <lineage>
        <taxon>Bacteria</taxon>
        <taxon>Bacillati</taxon>
        <taxon>Actinomycetota</taxon>
        <taxon>Actinomycetes</taxon>
        <taxon>Micrococcales</taxon>
        <taxon>Dermabacteraceae</taxon>
        <taxon>Brachybacterium</taxon>
    </lineage>
</organism>
<comment type="similarity">
    <text evidence="1 4">Belongs to the D-isomer specific 2-hydroxyacid dehydrogenase family.</text>
</comment>
<dbReference type="PROSITE" id="PS00065">
    <property type="entry name" value="D_2_HYDROXYACID_DH_1"/>
    <property type="match status" value="1"/>
</dbReference>
<evidence type="ECO:0000256" key="4">
    <source>
        <dbReference type="RuleBase" id="RU003719"/>
    </source>
</evidence>
<gene>
    <name evidence="7" type="ORF">I8D64_15960</name>
</gene>
<sequence length="332" mass="35060">MTGTTWRLAVAAEGIDASGRTIHGDIGLGSLAEHGIDWSPIDIAQQELTADGLRGFDAVLLMGESPFGEEQLGDDPTIKHVARFGAGYDQVDLEACARRGIPVTNAPTGLRVPMAHAALTLLFALAHNLVPKSQLVHTGRWDQRAGLRGHGLASSTIGVVGLGGIGRETVRLLRGLGLEVMAYNRTPRPEFCAEQGVEQVELPELLRRSDFAILTVSSNAQTRHLIGARELEELGADGHLINVARGAVVDEPALVEALREGTIAGAALDVFETEPLPMTSPLLELDNVLLTPHSLCWTSDFTAATGAEVLGEVIAVAEGRAPAHLVNDPDGA</sequence>
<dbReference type="Pfam" id="PF00389">
    <property type="entry name" value="2-Hacid_dh"/>
    <property type="match status" value="1"/>
</dbReference>
<evidence type="ECO:0000259" key="5">
    <source>
        <dbReference type="Pfam" id="PF00389"/>
    </source>
</evidence>
<dbReference type="RefSeq" id="WP_200503792.1">
    <property type="nucleotide sequence ID" value="NZ_JAEDAJ010000015.1"/>
</dbReference>
<keyword evidence="3" id="KW-0520">NAD</keyword>
<accession>A0ABS1BE66</accession>
<dbReference type="InterPro" id="IPR029752">
    <property type="entry name" value="D-isomer_DH_CS1"/>
</dbReference>
<dbReference type="Pfam" id="PF02826">
    <property type="entry name" value="2-Hacid_dh_C"/>
    <property type="match status" value="1"/>
</dbReference>
<proteinExistence type="inferred from homology"/>
<evidence type="ECO:0000256" key="1">
    <source>
        <dbReference type="ARBA" id="ARBA00005854"/>
    </source>
</evidence>
<dbReference type="PANTHER" id="PTHR10996">
    <property type="entry name" value="2-HYDROXYACID DEHYDROGENASE-RELATED"/>
    <property type="match status" value="1"/>
</dbReference>
<dbReference type="SUPFAM" id="SSF52283">
    <property type="entry name" value="Formate/glycerate dehydrogenase catalytic domain-like"/>
    <property type="match status" value="1"/>
</dbReference>
<dbReference type="InterPro" id="IPR036291">
    <property type="entry name" value="NAD(P)-bd_dom_sf"/>
</dbReference>
<dbReference type="EMBL" id="JAEDAJ010000015">
    <property type="protein sequence ID" value="MBK0332898.1"/>
    <property type="molecule type" value="Genomic_DNA"/>
</dbReference>
<evidence type="ECO:0000256" key="3">
    <source>
        <dbReference type="ARBA" id="ARBA00023027"/>
    </source>
</evidence>
<evidence type="ECO:0000313" key="8">
    <source>
        <dbReference type="Proteomes" id="UP000612352"/>
    </source>
</evidence>
<dbReference type="InterPro" id="IPR050223">
    <property type="entry name" value="D-isomer_2-hydroxyacid_DH"/>
</dbReference>
<reference evidence="7 8" key="1">
    <citation type="submission" date="2020-12" db="EMBL/GenBank/DDBJ databases">
        <title>Brachybacterium sp. MASK1Z-5, whole genome shotgun sequence.</title>
        <authorList>
            <person name="Tuo L."/>
        </authorList>
    </citation>
    <scope>NUCLEOTIDE SEQUENCE [LARGE SCALE GENOMIC DNA]</scope>
    <source>
        <strain evidence="7 8">MASK1Z-5</strain>
    </source>
</reference>
<name>A0ABS1BE66_9MICO</name>
<protein>
    <submittedName>
        <fullName evidence="7">Dehydrogenase</fullName>
    </submittedName>
</protein>
<comment type="caution">
    <text evidence="7">The sequence shown here is derived from an EMBL/GenBank/DDBJ whole genome shotgun (WGS) entry which is preliminary data.</text>
</comment>
<keyword evidence="2 4" id="KW-0560">Oxidoreductase</keyword>
<dbReference type="PANTHER" id="PTHR10996:SF178">
    <property type="entry name" value="2-HYDROXYACID DEHYDROGENASE YGL185C-RELATED"/>
    <property type="match status" value="1"/>
</dbReference>
<dbReference type="InterPro" id="IPR006140">
    <property type="entry name" value="D-isomer_DH_NAD-bd"/>
</dbReference>
<feature type="domain" description="D-isomer specific 2-hydroxyacid dehydrogenase NAD-binding" evidence="6">
    <location>
        <begin position="120"/>
        <end position="293"/>
    </location>
</feature>
<evidence type="ECO:0000313" key="7">
    <source>
        <dbReference type="EMBL" id="MBK0332898.1"/>
    </source>
</evidence>
<dbReference type="InterPro" id="IPR006139">
    <property type="entry name" value="D-isomer_2_OHA_DH_cat_dom"/>
</dbReference>